<keyword evidence="3" id="KW-0539">Nucleus</keyword>
<evidence type="ECO:0000256" key="6">
    <source>
        <dbReference type="SAM" id="MobiDB-lite"/>
    </source>
</evidence>
<accession>A0A0S4IHN1</accession>
<evidence type="ECO:0000313" key="9">
    <source>
        <dbReference type="Proteomes" id="UP000051952"/>
    </source>
</evidence>
<feature type="repeat" description="WD" evidence="5">
    <location>
        <begin position="394"/>
        <end position="428"/>
    </location>
</feature>
<evidence type="ECO:0000256" key="1">
    <source>
        <dbReference type="ARBA" id="ARBA00004123"/>
    </source>
</evidence>
<dbReference type="InterPro" id="IPR036322">
    <property type="entry name" value="WD40_repeat_dom_sf"/>
</dbReference>
<evidence type="ECO:0000256" key="3">
    <source>
        <dbReference type="ARBA" id="ARBA00023242"/>
    </source>
</evidence>
<gene>
    <name evidence="8" type="ORF">BSAL_03245</name>
</gene>
<dbReference type="Proteomes" id="UP000051952">
    <property type="component" value="Unassembled WGS sequence"/>
</dbReference>
<dbReference type="AlphaFoldDB" id="A0A0S4IHN1"/>
<name>A0A0S4IHN1_BODSA</name>
<feature type="region of interest" description="Disordered" evidence="6">
    <location>
        <begin position="1"/>
        <end position="30"/>
    </location>
</feature>
<protein>
    <recommendedName>
        <fullName evidence="4">Cleavage stimulation factor 50 kDa subunit</fullName>
    </recommendedName>
</protein>
<feature type="repeat" description="WD" evidence="5">
    <location>
        <begin position="526"/>
        <end position="554"/>
    </location>
</feature>
<keyword evidence="5" id="KW-0853">WD repeat</keyword>
<dbReference type="PANTHER" id="PTHR44133:SF2">
    <property type="entry name" value="CLEAVAGE STIMULATION FACTOR SUBUNIT 1"/>
    <property type="match status" value="1"/>
</dbReference>
<dbReference type="VEuPathDB" id="TriTrypDB:BSAL_03245"/>
<dbReference type="OMA" id="PWANCIV"/>
<comment type="subcellular location">
    <subcellularLocation>
        <location evidence="1">Nucleus</location>
    </subcellularLocation>
</comment>
<dbReference type="GO" id="GO:0031124">
    <property type="term" value="P:mRNA 3'-end processing"/>
    <property type="evidence" value="ECO:0007669"/>
    <property type="project" value="InterPro"/>
</dbReference>
<dbReference type="Pfam" id="PF12894">
    <property type="entry name" value="ANAPC4_WD40"/>
    <property type="match status" value="1"/>
</dbReference>
<dbReference type="Gene3D" id="2.130.10.10">
    <property type="entry name" value="YVTN repeat-like/Quinoprotein amine dehydrogenase"/>
    <property type="match status" value="2"/>
</dbReference>
<dbReference type="GO" id="GO:0003723">
    <property type="term" value="F:RNA binding"/>
    <property type="evidence" value="ECO:0007669"/>
    <property type="project" value="TreeGrafter"/>
</dbReference>
<feature type="domain" description="Anaphase-promoting complex subunit 4-like WD40" evidence="7">
    <location>
        <begin position="343"/>
        <end position="395"/>
    </location>
</feature>
<dbReference type="SMART" id="SM00320">
    <property type="entry name" value="WD40"/>
    <property type="match status" value="6"/>
</dbReference>
<feature type="repeat" description="WD" evidence="5">
    <location>
        <begin position="240"/>
        <end position="281"/>
    </location>
</feature>
<keyword evidence="9" id="KW-1185">Reference proteome</keyword>
<evidence type="ECO:0000259" key="7">
    <source>
        <dbReference type="Pfam" id="PF12894"/>
    </source>
</evidence>
<feature type="compositionally biased region" description="Low complexity" evidence="6">
    <location>
        <begin position="16"/>
        <end position="29"/>
    </location>
</feature>
<proteinExistence type="predicted"/>
<keyword evidence="2" id="KW-0507">mRNA processing</keyword>
<dbReference type="InterPro" id="IPR024977">
    <property type="entry name" value="Apc4-like_WD40_dom"/>
</dbReference>
<dbReference type="PROSITE" id="PS50082">
    <property type="entry name" value="WD_REPEATS_2"/>
    <property type="match status" value="4"/>
</dbReference>
<dbReference type="PANTHER" id="PTHR44133">
    <property type="entry name" value="CLEAVAGE STIMULATION FACTOR SUBUNIT 1"/>
    <property type="match status" value="1"/>
</dbReference>
<dbReference type="EMBL" id="CYKH01000059">
    <property type="protein sequence ID" value="CUE67033.1"/>
    <property type="molecule type" value="Genomic_DNA"/>
</dbReference>
<dbReference type="Pfam" id="PF00400">
    <property type="entry name" value="WD40"/>
    <property type="match status" value="2"/>
</dbReference>
<dbReference type="GO" id="GO:0005848">
    <property type="term" value="C:mRNA cleavage stimulating factor complex"/>
    <property type="evidence" value="ECO:0007669"/>
    <property type="project" value="InterPro"/>
</dbReference>
<dbReference type="InterPro" id="IPR044633">
    <property type="entry name" value="CstF1-like"/>
</dbReference>
<evidence type="ECO:0000313" key="8">
    <source>
        <dbReference type="EMBL" id="CUE67033.1"/>
    </source>
</evidence>
<evidence type="ECO:0000256" key="4">
    <source>
        <dbReference type="ARBA" id="ARBA00029851"/>
    </source>
</evidence>
<organism evidence="8 9">
    <name type="scientific">Bodo saltans</name>
    <name type="common">Flagellated protozoan</name>
    <dbReference type="NCBI Taxonomy" id="75058"/>
    <lineage>
        <taxon>Eukaryota</taxon>
        <taxon>Discoba</taxon>
        <taxon>Euglenozoa</taxon>
        <taxon>Kinetoplastea</taxon>
        <taxon>Metakinetoplastina</taxon>
        <taxon>Eubodonida</taxon>
        <taxon>Bodonidae</taxon>
        <taxon>Bodo</taxon>
    </lineage>
</organism>
<dbReference type="OrthoDB" id="14421at2759"/>
<dbReference type="SUPFAM" id="SSF50978">
    <property type="entry name" value="WD40 repeat-like"/>
    <property type="match status" value="1"/>
</dbReference>
<reference evidence="9" key="1">
    <citation type="submission" date="2015-09" db="EMBL/GenBank/DDBJ databases">
        <authorList>
            <consortium name="Pathogen Informatics"/>
        </authorList>
    </citation>
    <scope>NUCLEOTIDE SEQUENCE [LARGE SCALE GENOMIC DNA]</scope>
    <source>
        <strain evidence="9">Lake Konstanz</strain>
    </source>
</reference>
<feature type="repeat" description="WD" evidence="5">
    <location>
        <begin position="343"/>
        <end position="384"/>
    </location>
</feature>
<evidence type="ECO:0000256" key="5">
    <source>
        <dbReference type="PROSITE-ProRule" id="PRU00221"/>
    </source>
</evidence>
<dbReference type="InterPro" id="IPR001680">
    <property type="entry name" value="WD40_rpt"/>
</dbReference>
<sequence>MYSKPTPGRHFDPRDSAPSSALSTAPLAPQGIPVDRKRHRVALLEEPVSRTMYQLMIAQLYHDGFTDAADAVAWSTGCTVADIERRGPKLERLVANGLSVEATHATDLRAFKTTEVVEKYLSRALLRIPTHMNATQLKSHLSVGNMKERFVSPALGGVIRSCTFSPTGTMVLIGGSNKMGARLYCLETILGASNASDMRTSNTLHTIAEGTGAGVNGSGQGPSGAINASAATQLGEARLFSKHRLSVETARFHPTEPLAVTGGREGDVFVWSYREPTGVDEPTCILQDTFPVRSLDISPVGGEYAIIGTDHPAIRLANIETGKAMIPAGGGPSTDGTQSTSAANAHTAAISEVAFRGDGRMFATASFDGSIGIHDLVSGKTVLQLSKAHGSVPVTSVVYSRTGNILLTYGMDAVARLWDLRRLQERSTSTGASYGGSAVVATTSSRPGAPYGVEDQTASPPLPSYDVAVQSFGVPSKCEHRIKARFNSHESLIVAQDSSLCAVQSYDAYSGEVVYSCAVAQFAQRAFALSPYDSTLVSGGDDCRLRLWTVSTLA</sequence>
<dbReference type="InterPro" id="IPR015943">
    <property type="entry name" value="WD40/YVTN_repeat-like_dom_sf"/>
</dbReference>
<evidence type="ECO:0000256" key="2">
    <source>
        <dbReference type="ARBA" id="ARBA00022664"/>
    </source>
</evidence>